<dbReference type="InterPro" id="IPR011098">
    <property type="entry name" value="G5_dom"/>
</dbReference>
<dbReference type="InterPro" id="IPR036908">
    <property type="entry name" value="RlpA-like_sf"/>
</dbReference>
<dbReference type="Pfam" id="PF03990">
    <property type="entry name" value="DUF348"/>
    <property type="match status" value="3"/>
</dbReference>
<dbReference type="SUPFAM" id="SSF50685">
    <property type="entry name" value="Barwin-like endoglucanases"/>
    <property type="match status" value="1"/>
</dbReference>
<dbReference type="GO" id="GO:0004553">
    <property type="term" value="F:hydrolase activity, hydrolyzing O-glycosyl compounds"/>
    <property type="evidence" value="ECO:0007669"/>
    <property type="project" value="InterPro"/>
</dbReference>
<evidence type="ECO:0000313" key="3">
    <source>
        <dbReference type="EMBL" id="QOY26640.1"/>
    </source>
</evidence>
<dbReference type="Proteomes" id="UP000587477">
    <property type="component" value="Chromosome"/>
</dbReference>
<dbReference type="EMBL" id="CP063687">
    <property type="protein sequence ID" value="QOY26640.1"/>
    <property type="molecule type" value="Genomic_DNA"/>
</dbReference>
<dbReference type="SMART" id="SM01208">
    <property type="entry name" value="G5"/>
    <property type="match status" value="1"/>
</dbReference>
<dbReference type="GO" id="GO:0009254">
    <property type="term" value="P:peptidoglycan turnover"/>
    <property type="evidence" value="ECO:0007669"/>
    <property type="project" value="InterPro"/>
</dbReference>
<dbReference type="PROSITE" id="PS51109">
    <property type="entry name" value="G5"/>
    <property type="match status" value="1"/>
</dbReference>
<sequence length="453" mass="49745">MSLFLFLLCFCIMRDTLKVFHLRDGRVDSILDTLYNLSEEKEAFFITQKMKKLFSVKLGKSKVILIAAIILLGGTGTAYGSHELSKQSVSVSINGKKKQIRTHAKTVGELLEDLHIETRNEDRITPSKQTALADNMNVVYEAAKQIRVTRGGEEKTLWSTAKTVGAFLNEQHTPVNQHDKIDPAADTKVTNGMKVTVDPAFQVTVNDAGKKKKIWTTSTTVADFLTQHKMDMKDEDKVKPALHEKLTKNQAGIQITRIEKVTDVVEEKIAYQVKEKEDASLDSGKEKIVQKGKEGKLKKHFHVVKENGKEVSRKLVKEETSEKSKDQIIAVGTKRHSPKIEQLSAPVKASSGETGSSGKVITVSSTAYTASCSGCSGHTATGVNLTSNPNAKVIAVDPSVIPLGTRVHVDGYGDAVAADTGSAIKGRRIDVFFPEKSSAYRWGKKQVKIKILN</sequence>
<dbReference type="CDD" id="cd22786">
    <property type="entry name" value="DPBB_YuiC-like"/>
    <property type="match status" value="1"/>
</dbReference>
<name>A0A7W4LYD6_BACVE</name>
<dbReference type="Pfam" id="PF07501">
    <property type="entry name" value="G5"/>
    <property type="match status" value="1"/>
</dbReference>
<dbReference type="Gene3D" id="2.20.230.10">
    <property type="entry name" value="Resuscitation-promoting factor rpfb"/>
    <property type="match status" value="1"/>
</dbReference>
<gene>
    <name evidence="3" type="primary">yocH_1</name>
    <name evidence="3" type="ORF">BACVE_001636</name>
</gene>
<organism evidence="3 4">
    <name type="scientific">Bacillus velezensis</name>
    <dbReference type="NCBI Taxonomy" id="492670"/>
    <lineage>
        <taxon>Bacteria</taxon>
        <taxon>Bacillati</taxon>
        <taxon>Bacillota</taxon>
        <taxon>Bacilli</taxon>
        <taxon>Bacillales</taxon>
        <taxon>Bacillaceae</taxon>
        <taxon>Bacillus</taxon>
        <taxon>Bacillus amyloliquefaciens group</taxon>
    </lineage>
</organism>
<dbReference type="InterPro" id="IPR010611">
    <property type="entry name" value="3D_dom"/>
</dbReference>
<evidence type="ECO:0000313" key="4">
    <source>
        <dbReference type="Proteomes" id="UP000587477"/>
    </source>
</evidence>
<dbReference type="PANTHER" id="PTHR39160">
    <property type="entry name" value="CELL WALL-BINDING PROTEIN YOCH"/>
    <property type="match status" value="1"/>
</dbReference>
<dbReference type="PANTHER" id="PTHR39160:SF4">
    <property type="entry name" value="RESUSCITATION-PROMOTING FACTOR RPFB"/>
    <property type="match status" value="1"/>
</dbReference>
<evidence type="ECO:0000259" key="2">
    <source>
        <dbReference type="PROSITE" id="PS51109"/>
    </source>
</evidence>
<accession>A0A7W4LYD6</accession>
<dbReference type="AlphaFoldDB" id="A0A7W4LYD6"/>
<protein>
    <submittedName>
        <fullName evidence="3">Cell wall-binding protein YocH</fullName>
    </submittedName>
</protein>
<dbReference type="GO" id="GO:0019867">
    <property type="term" value="C:outer membrane"/>
    <property type="evidence" value="ECO:0007669"/>
    <property type="project" value="InterPro"/>
</dbReference>
<reference evidence="4" key="1">
    <citation type="submission" date="2020-10" db="EMBL/GenBank/DDBJ databases">
        <title>Complete genome sequence of Bacillus velezensis NST6.</title>
        <authorList>
            <person name="Choi J."/>
        </authorList>
    </citation>
    <scope>NUCLEOTIDE SEQUENCE [LARGE SCALE GENOMIC DNA]</scope>
    <source>
        <strain evidence="4">NST6</strain>
    </source>
</reference>
<feature type="domain" description="G5" evidence="2">
    <location>
        <begin position="255"/>
        <end position="335"/>
    </location>
</feature>
<dbReference type="Pfam" id="PF06725">
    <property type="entry name" value="3D"/>
    <property type="match status" value="1"/>
</dbReference>
<evidence type="ECO:0000256" key="1">
    <source>
        <dbReference type="ARBA" id="ARBA00022729"/>
    </source>
</evidence>
<dbReference type="InterPro" id="IPR007137">
    <property type="entry name" value="DUF348"/>
</dbReference>
<proteinExistence type="predicted"/>
<dbReference type="Gene3D" id="2.40.40.10">
    <property type="entry name" value="RlpA-like domain"/>
    <property type="match status" value="1"/>
</dbReference>
<dbReference type="InterPro" id="IPR051933">
    <property type="entry name" value="Resuscitation_pf_RpfB"/>
</dbReference>
<keyword evidence="1" id="KW-0732">Signal</keyword>